<keyword evidence="7" id="KW-1133">Transmembrane helix</keyword>
<evidence type="ECO:0000259" key="9">
    <source>
        <dbReference type="PROSITE" id="PS50835"/>
    </source>
</evidence>
<evidence type="ECO:0000256" key="8">
    <source>
        <dbReference type="SAM" id="SignalP"/>
    </source>
</evidence>
<dbReference type="AlphaFoldDB" id="A0ABD0JRT4"/>
<dbReference type="PANTHER" id="PTHR11640">
    <property type="entry name" value="NEPHRIN"/>
    <property type="match status" value="1"/>
</dbReference>
<organism evidence="10 11">
    <name type="scientific">Batillaria attramentaria</name>
    <dbReference type="NCBI Taxonomy" id="370345"/>
    <lineage>
        <taxon>Eukaryota</taxon>
        <taxon>Metazoa</taxon>
        <taxon>Spiralia</taxon>
        <taxon>Lophotrochozoa</taxon>
        <taxon>Mollusca</taxon>
        <taxon>Gastropoda</taxon>
        <taxon>Caenogastropoda</taxon>
        <taxon>Sorbeoconcha</taxon>
        <taxon>Cerithioidea</taxon>
        <taxon>Batillariidae</taxon>
        <taxon>Batillaria</taxon>
    </lineage>
</organism>
<feature type="domain" description="Ig-like" evidence="9">
    <location>
        <begin position="242"/>
        <end position="333"/>
    </location>
</feature>
<keyword evidence="7" id="KW-0812">Transmembrane</keyword>
<dbReference type="InterPro" id="IPR003599">
    <property type="entry name" value="Ig_sub"/>
</dbReference>
<feature type="transmembrane region" description="Helical" evidence="7">
    <location>
        <begin position="544"/>
        <end position="570"/>
    </location>
</feature>
<keyword evidence="11" id="KW-1185">Reference proteome</keyword>
<dbReference type="InterPro" id="IPR036179">
    <property type="entry name" value="Ig-like_dom_sf"/>
</dbReference>
<dbReference type="InterPro" id="IPR003598">
    <property type="entry name" value="Ig_sub2"/>
</dbReference>
<proteinExistence type="predicted"/>
<dbReference type="InterPro" id="IPR051275">
    <property type="entry name" value="Cell_adhesion_signaling"/>
</dbReference>
<evidence type="ECO:0000256" key="2">
    <source>
        <dbReference type="ARBA" id="ARBA00023136"/>
    </source>
</evidence>
<feature type="signal peptide" evidence="8">
    <location>
        <begin position="1"/>
        <end position="20"/>
    </location>
</feature>
<sequence>MKLFSVCVGLVLTLDMGCTGLRLAPCQSGVVEVLENSDSFSFTCDQYSGTVTWYYKTRTAQTPEQTIGTCSASSCQPNTAIPSGLFRLTFVSASSSRLSLTNQVTARRYGITYRCADSQANLQCQVDVVSHAVVPPSGLTLTTTRWNLQGSSDVTSVYSSLGWYSCSWTERNQTGQVTTIPGVTLTLTPDISDTSNTQNRTGTCTFSKRLPADDGNYTYTVAISPGNTQRSGNVKIVRPMAPTVTCSPRPYVPENTKVSCTCNTENVGLPVGRLRWFRGSGHSNPINIGTYGGRSLIMTKQTLTRSDHDVTTFRCDVQWAEFISGAHYTASVGYSPREFKLTVSASTVDEGQSVTFDCQADGRPTPTVTLVNRDSNTEIATESSPLSHIVSSARCEDAGVYTCSASNGIGPDQVETTTLLVNCRPRVSDDVKFTVNFQGEPVFFVFNVTAYPAPDTFTFNYIGPTLTSGIQDNNLTGIDLSLTCHQRSRPLFMTSCSIVVFNVTSAAASGFYRLTLTNSRGNGTFIFKVVVNEDPGKTTGVSGLAVGVGVTAALLLLLLVTNTVFCCWMWRRGWVMPCADMAQQRTHSMSAKTNSGSDEQVKPVSMLSSISAPPSGPYDSLQMDDVGLRSPYAEIDHHGNRAETRQEMSQGADGEYEMTPGSNDHVYESSARM</sequence>
<feature type="compositionally biased region" description="Basic and acidic residues" evidence="6">
    <location>
        <begin position="635"/>
        <end position="646"/>
    </location>
</feature>
<keyword evidence="5" id="KW-0393">Immunoglobulin domain</keyword>
<feature type="region of interest" description="Disordered" evidence="6">
    <location>
        <begin position="635"/>
        <end position="673"/>
    </location>
</feature>
<keyword evidence="8" id="KW-0732">Signal</keyword>
<keyword evidence="2 7" id="KW-0472">Membrane</keyword>
<accession>A0ABD0JRT4</accession>
<keyword evidence="3" id="KW-1015">Disulfide bond</keyword>
<evidence type="ECO:0000256" key="7">
    <source>
        <dbReference type="SAM" id="Phobius"/>
    </source>
</evidence>
<evidence type="ECO:0000256" key="4">
    <source>
        <dbReference type="ARBA" id="ARBA00023180"/>
    </source>
</evidence>
<evidence type="ECO:0000256" key="6">
    <source>
        <dbReference type="SAM" id="MobiDB-lite"/>
    </source>
</evidence>
<dbReference type="SMART" id="SM00408">
    <property type="entry name" value="IGc2"/>
    <property type="match status" value="1"/>
</dbReference>
<dbReference type="Proteomes" id="UP001519460">
    <property type="component" value="Unassembled WGS sequence"/>
</dbReference>
<feature type="domain" description="Ig-like" evidence="9">
    <location>
        <begin position="336"/>
        <end position="422"/>
    </location>
</feature>
<dbReference type="PROSITE" id="PS50835">
    <property type="entry name" value="IG_LIKE"/>
    <property type="match status" value="2"/>
</dbReference>
<evidence type="ECO:0000313" key="10">
    <source>
        <dbReference type="EMBL" id="KAK7477528.1"/>
    </source>
</evidence>
<dbReference type="PANTHER" id="PTHR11640:SF164">
    <property type="entry name" value="MAM DOMAIN-CONTAINING GLYCOSYLPHOSPHATIDYLINOSITOL ANCHOR PROTEIN 1"/>
    <property type="match status" value="1"/>
</dbReference>
<dbReference type="InterPro" id="IPR013783">
    <property type="entry name" value="Ig-like_fold"/>
</dbReference>
<dbReference type="SMART" id="SM00409">
    <property type="entry name" value="IG"/>
    <property type="match status" value="1"/>
</dbReference>
<protein>
    <recommendedName>
        <fullName evidence="9">Ig-like domain-containing protein</fullName>
    </recommendedName>
</protein>
<comment type="caution">
    <text evidence="10">The sequence shown here is derived from an EMBL/GenBank/DDBJ whole genome shotgun (WGS) entry which is preliminary data.</text>
</comment>
<name>A0ABD0JRT4_9CAEN</name>
<gene>
    <name evidence="10" type="ORF">BaRGS_00031213</name>
</gene>
<evidence type="ECO:0000313" key="11">
    <source>
        <dbReference type="Proteomes" id="UP001519460"/>
    </source>
</evidence>
<dbReference type="Gene3D" id="2.60.40.10">
    <property type="entry name" value="Immunoglobulins"/>
    <property type="match status" value="1"/>
</dbReference>
<evidence type="ECO:0000256" key="1">
    <source>
        <dbReference type="ARBA" id="ARBA00004479"/>
    </source>
</evidence>
<dbReference type="GO" id="GO:0016020">
    <property type="term" value="C:membrane"/>
    <property type="evidence" value="ECO:0007669"/>
    <property type="project" value="UniProtKB-SubCell"/>
</dbReference>
<dbReference type="Pfam" id="PF13895">
    <property type="entry name" value="Ig_2"/>
    <property type="match status" value="1"/>
</dbReference>
<dbReference type="SUPFAM" id="SSF48726">
    <property type="entry name" value="Immunoglobulin"/>
    <property type="match status" value="1"/>
</dbReference>
<reference evidence="10 11" key="1">
    <citation type="journal article" date="2023" name="Sci. Data">
        <title>Genome assembly of the Korean intertidal mud-creeper Batillaria attramentaria.</title>
        <authorList>
            <person name="Patra A.K."/>
            <person name="Ho P.T."/>
            <person name="Jun S."/>
            <person name="Lee S.J."/>
            <person name="Kim Y."/>
            <person name="Won Y.J."/>
        </authorList>
    </citation>
    <scope>NUCLEOTIDE SEQUENCE [LARGE SCALE GENOMIC DNA]</scope>
    <source>
        <strain evidence="10">Wonlab-2016</strain>
    </source>
</reference>
<comment type="subcellular location">
    <subcellularLocation>
        <location evidence="1">Membrane</location>
        <topology evidence="1">Single-pass type I membrane protein</topology>
    </subcellularLocation>
</comment>
<dbReference type="EMBL" id="JACVVK020000347">
    <property type="protein sequence ID" value="KAK7477528.1"/>
    <property type="molecule type" value="Genomic_DNA"/>
</dbReference>
<evidence type="ECO:0000256" key="5">
    <source>
        <dbReference type="ARBA" id="ARBA00023319"/>
    </source>
</evidence>
<dbReference type="InterPro" id="IPR007110">
    <property type="entry name" value="Ig-like_dom"/>
</dbReference>
<feature type="chain" id="PRO_5044743392" description="Ig-like domain-containing protein" evidence="8">
    <location>
        <begin position="21"/>
        <end position="673"/>
    </location>
</feature>
<keyword evidence="4" id="KW-0325">Glycoprotein</keyword>
<evidence type="ECO:0000256" key="3">
    <source>
        <dbReference type="ARBA" id="ARBA00023157"/>
    </source>
</evidence>